<keyword evidence="8" id="KW-1185">Reference proteome</keyword>
<dbReference type="PANTHER" id="PTHR43026:SF1">
    <property type="entry name" value="2-HYDROXYACID DEHYDROGENASE HOMOLOG 1-RELATED"/>
    <property type="match status" value="1"/>
</dbReference>
<dbReference type="Gene3D" id="3.40.50.720">
    <property type="entry name" value="NAD(P)-binding Rossmann-like Domain"/>
    <property type="match status" value="2"/>
</dbReference>
<reference evidence="7 8" key="1">
    <citation type="submission" date="2019-05" db="EMBL/GenBank/DDBJ databases">
        <title>Nakamurella sp. N5BH11, whole genome shotgun sequence.</title>
        <authorList>
            <person name="Tuo L."/>
        </authorList>
    </citation>
    <scope>NUCLEOTIDE SEQUENCE [LARGE SCALE GENOMIC DNA]</scope>
    <source>
        <strain evidence="7 8">N5BH11</strain>
    </source>
</reference>
<dbReference type="GO" id="GO:0008720">
    <property type="term" value="F:D-lactate dehydrogenase (NAD+) activity"/>
    <property type="evidence" value="ECO:0007669"/>
    <property type="project" value="TreeGrafter"/>
</dbReference>
<comment type="similarity">
    <text evidence="1 4">Belongs to the D-isomer specific 2-hydroxyacid dehydrogenase family.</text>
</comment>
<dbReference type="CDD" id="cd12183">
    <property type="entry name" value="LDH_like_2"/>
    <property type="match status" value="1"/>
</dbReference>
<comment type="caution">
    <text evidence="7">The sequence shown here is derived from an EMBL/GenBank/DDBJ whole genome shotgun (WGS) entry which is preliminary data.</text>
</comment>
<evidence type="ECO:0000313" key="7">
    <source>
        <dbReference type="EMBL" id="TKV55964.1"/>
    </source>
</evidence>
<organism evidence="7 8">
    <name type="scientific">Nakamurella flava</name>
    <dbReference type="NCBI Taxonomy" id="2576308"/>
    <lineage>
        <taxon>Bacteria</taxon>
        <taxon>Bacillati</taxon>
        <taxon>Actinomycetota</taxon>
        <taxon>Actinomycetes</taxon>
        <taxon>Nakamurellales</taxon>
        <taxon>Nakamurellaceae</taxon>
        <taxon>Nakamurella</taxon>
    </lineage>
</organism>
<dbReference type="Proteomes" id="UP000306985">
    <property type="component" value="Unassembled WGS sequence"/>
</dbReference>
<dbReference type="PROSITE" id="PS00671">
    <property type="entry name" value="D_2_HYDROXYACID_DH_3"/>
    <property type="match status" value="1"/>
</dbReference>
<dbReference type="SUPFAM" id="SSF52283">
    <property type="entry name" value="Formate/glycerate dehydrogenase catalytic domain-like"/>
    <property type="match status" value="1"/>
</dbReference>
<dbReference type="OrthoDB" id="117809at2"/>
<dbReference type="PANTHER" id="PTHR43026">
    <property type="entry name" value="2-HYDROXYACID DEHYDROGENASE HOMOLOG 1-RELATED"/>
    <property type="match status" value="1"/>
</dbReference>
<proteinExistence type="inferred from homology"/>
<dbReference type="AlphaFoldDB" id="A0A4U6Q829"/>
<keyword evidence="3" id="KW-0520">NAD</keyword>
<dbReference type="EMBL" id="SZZH01000009">
    <property type="protein sequence ID" value="TKV55964.1"/>
    <property type="molecule type" value="Genomic_DNA"/>
</dbReference>
<dbReference type="InterPro" id="IPR058205">
    <property type="entry name" value="D-LDH-like"/>
</dbReference>
<evidence type="ECO:0000256" key="3">
    <source>
        <dbReference type="ARBA" id="ARBA00023027"/>
    </source>
</evidence>
<feature type="domain" description="D-isomer specific 2-hydroxyacid dehydrogenase catalytic" evidence="5">
    <location>
        <begin position="18"/>
        <end position="345"/>
    </location>
</feature>
<evidence type="ECO:0000256" key="2">
    <source>
        <dbReference type="ARBA" id="ARBA00023002"/>
    </source>
</evidence>
<keyword evidence="2 4" id="KW-0560">Oxidoreductase</keyword>
<evidence type="ECO:0000256" key="1">
    <source>
        <dbReference type="ARBA" id="ARBA00005854"/>
    </source>
</evidence>
<gene>
    <name evidence="7" type="ORF">FDO65_21715</name>
</gene>
<dbReference type="PROSITE" id="PS00670">
    <property type="entry name" value="D_2_HYDROXYACID_DH_2"/>
    <property type="match status" value="1"/>
</dbReference>
<dbReference type="InterPro" id="IPR036291">
    <property type="entry name" value="NAD(P)-bd_dom_sf"/>
</dbReference>
<dbReference type="InterPro" id="IPR029753">
    <property type="entry name" value="D-isomer_DH_CS"/>
</dbReference>
<dbReference type="RefSeq" id="WP_137451857.1">
    <property type="nucleotide sequence ID" value="NZ_SZZH01000009.1"/>
</dbReference>
<dbReference type="InterPro" id="IPR006140">
    <property type="entry name" value="D-isomer_DH_NAD-bd"/>
</dbReference>
<evidence type="ECO:0000259" key="6">
    <source>
        <dbReference type="Pfam" id="PF02826"/>
    </source>
</evidence>
<evidence type="ECO:0000256" key="4">
    <source>
        <dbReference type="RuleBase" id="RU003719"/>
    </source>
</evidence>
<dbReference type="GO" id="GO:0051287">
    <property type="term" value="F:NAD binding"/>
    <property type="evidence" value="ECO:0007669"/>
    <property type="project" value="InterPro"/>
</dbReference>
<accession>A0A4U6Q829</accession>
<dbReference type="SUPFAM" id="SSF51735">
    <property type="entry name" value="NAD(P)-binding Rossmann-fold domains"/>
    <property type="match status" value="1"/>
</dbReference>
<protein>
    <submittedName>
        <fullName evidence="7">2-hydroxyacid dehydrogenase</fullName>
    </submittedName>
</protein>
<dbReference type="InterPro" id="IPR006139">
    <property type="entry name" value="D-isomer_2_OHA_DH_cat_dom"/>
</dbReference>
<feature type="domain" description="D-isomer specific 2-hydroxyacid dehydrogenase NAD-binding" evidence="6">
    <location>
        <begin position="128"/>
        <end position="314"/>
    </location>
</feature>
<name>A0A4U6Q829_9ACTN</name>
<dbReference type="Pfam" id="PF02826">
    <property type="entry name" value="2-Hacid_dh_C"/>
    <property type="match status" value="1"/>
</dbReference>
<evidence type="ECO:0000259" key="5">
    <source>
        <dbReference type="Pfam" id="PF00389"/>
    </source>
</evidence>
<sequence length="345" mass="37676">MPSTAQDTATDRGRTRVVFFSTQPYDRRFFTRINDERFVDDGFDLVFSRDRLTVESTALAAGADAVCVFVNDDVSAPVIEALRAAGVRTVLLRCAGFNNVDLDAARAAGIAVARVPAYSPEAVAEHAVTMLLTLNRKTHRAYNRVREGNFALDGLLGFTLHGKVAGVVGTGRIGVCAARILHGFGMQVLGSDPYRNPEFEKVGTYVEPDELFERSDVITLHSPLTADTYHLIGKQALDKMKDGVFLVNTSRGALVDTKQAIKALKSGKLGGLAIDVYEQEEALFFHDRSHSFIPDDVFARLSTFPNVLITGHQAFFTGEALDQISDVTLSNLRALVRGEDCPHLV</sequence>
<evidence type="ECO:0000313" key="8">
    <source>
        <dbReference type="Proteomes" id="UP000306985"/>
    </source>
</evidence>
<dbReference type="Pfam" id="PF00389">
    <property type="entry name" value="2-Hacid_dh"/>
    <property type="match status" value="1"/>
</dbReference>